<feature type="transmembrane region" description="Helical" evidence="1">
    <location>
        <begin position="157"/>
        <end position="180"/>
    </location>
</feature>
<feature type="transmembrane region" description="Helical" evidence="1">
    <location>
        <begin position="75"/>
        <end position="97"/>
    </location>
</feature>
<sequence>MIYQLALPFLFTMIIHAADSMSYALRLGGMRTRRITIAISLSGMLLLLSRTSNMAQGPLLGSMIDSARESGGGSIQMGLHIIILAAAVGTMIAILLFPTTVRWSARMVVHLEKAGSIPAMVKSLFHLTKMKNAWTYVCLARLSMFKQLMTGRVPRRLMLLNMIVTAIYTCGVLATLYAAYMNPEQAVTASQSTGLINGIATILLAMLIDPKLALLSDRTLRGEVPVAHMNKIYGSMLVSRLAGTMVAQFLLIPFALWISWIVGFL</sequence>
<dbReference type="HAMAP" id="MF_02077">
    <property type="entry name" value="Amj_flippase"/>
    <property type="match status" value="1"/>
</dbReference>
<proteinExistence type="inferred from homology"/>
<name>A0ABR8SWM8_9BACL</name>
<comment type="function">
    <text evidence="1">Involved in peptidoglycan biosynthesis. Transports lipid-linked peptidoglycan precursors from the inner to the outer leaflet of the cytoplasmic membrane.</text>
</comment>
<feature type="transmembrane region" description="Helical" evidence="1">
    <location>
        <begin position="241"/>
        <end position="262"/>
    </location>
</feature>
<accession>A0ABR8SWM8</accession>
<feature type="transmembrane region" description="Helical" evidence="1">
    <location>
        <begin position="6"/>
        <end position="25"/>
    </location>
</feature>
<comment type="pathway">
    <text evidence="1">Cell wall biogenesis; peptidoglycan biosynthesis.</text>
</comment>
<dbReference type="InterPro" id="IPR021260">
    <property type="entry name" value="Amj"/>
</dbReference>
<evidence type="ECO:0000313" key="3">
    <source>
        <dbReference type="Proteomes" id="UP000608071"/>
    </source>
</evidence>
<comment type="subcellular location">
    <subcellularLocation>
        <location evidence="1">Cell membrane</location>
        <topology evidence="1">Multi-pass membrane protein</topology>
    </subcellularLocation>
</comment>
<keyword evidence="3" id="KW-1185">Reference proteome</keyword>
<dbReference type="Proteomes" id="UP000608071">
    <property type="component" value="Unassembled WGS sequence"/>
</dbReference>
<dbReference type="RefSeq" id="WP_191799115.1">
    <property type="nucleotide sequence ID" value="NZ_JACSQL010000002.1"/>
</dbReference>
<keyword evidence="1" id="KW-0961">Cell wall biogenesis/degradation</keyword>
<protein>
    <recommendedName>
        <fullName evidence="1">Lipid II flippase Amj</fullName>
    </recommendedName>
</protein>
<gene>
    <name evidence="1" type="primary">amj</name>
    <name evidence="2" type="ORF">H9647_07460</name>
</gene>
<comment type="similarity">
    <text evidence="1">Belongs to the Amj family.</text>
</comment>
<keyword evidence="1" id="KW-0813">Transport</keyword>
<evidence type="ECO:0000256" key="1">
    <source>
        <dbReference type="HAMAP-Rule" id="MF_02077"/>
    </source>
</evidence>
<keyword evidence="1" id="KW-0573">Peptidoglycan synthesis</keyword>
<feature type="transmembrane region" description="Helical" evidence="1">
    <location>
        <begin position="186"/>
        <end position="208"/>
    </location>
</feature>
<feature type="transmembrane region" description="Helical" evidence="1">
    <location>
        <begin position="37"/>
        <end position="55"/>
    </location>
</feature>
<keyword evidence="1" id="KW-0472">Membrane</keyword>
<keyword evidence="1" id="KW-0812">Transmembrane</keyword>
<keyword evidence="1" id="KW-1003">Cell membrane</keyword>
<evidence type="ECO:0000313" key="2">
    <source>
        <dbReference type="EMBL" id="MBD7967895.1"/>
    </source>
</evidence>
<comment type="caution">
    <text evidence="2">The sequence shown here is derived from an EMBL/GenBank/DDBJ whole genome shotgun (WGS) entry which is preliminary data.</text>
</comment>
<keyword evidence="1" id="KW-1133">Transmembrane helix</keyword>
<organism evidence="2 3">
    <name type="scientific">Paenibacillus gallinarum</name>
    <dbReference type="NCBI Taxonomy" id="2762232"/>
    <lineage>
        <taxon>Bacteria</taxon>
        <taxon>Bacillati</taxon>
        <taxon>Bacillota</taxon>
        <taxon>Bacilli</taxon>
        <taxon>Bacillales</taxon>
        <taxon>Paenibacillaceae</taxon>
        <taxon>Paenibacillus</taxon>
    </lineage>
</organism>
<dbReference type="Pfam" id="PF10997">
    <property type="entry name" value="Amj"/>
    <property type="match status" value="1"/>
</dbReference>
<reference evidence="2 3" key="1">
    <citation type="submission" date="2020-08" db="EMBL/GenBank/DDBJ databases">
        <title>A Genomic Blueprint of the Chicken Gut Microbiome.</title>
        <authorList>
            <person name="Gilroy R."/>
            <person name="Ravi A."/>
            <person name="Getino M."/>
            <person name="Pursley I."/>
            <person name="Horton D.L."/>
            <person name="Alikhan N.-F."/>
            <person name="Baker D."/>
            <person name="Gharbi K."/>
            <person name="Hall N."/>
            <person name="Watson M."/>
            <person name="Adriaenssens E.M."/>
            <person name="Foster-Nyarko E."/>
            <person name="Jarju S."/>
            <person name="Secka A."/>
            <person name="Antonio M."/>
            <person name="Oren A."/>
            <person name="Chaudhuri R."/>
            <person name="La Ragione R.M."/>
            <person name="Hildebrand F."/>
            <person name="Pallen M.J."/>
        </authorList>
    </citation>
    <scope>NUCLEOTIDE SEQUENCE [LARGE SCALE GENOMIC DNA]</scope>
    <source>
        <strain evidence="2 3">Sa2BVA9</strain>
    </source>
</reference>
<keyword evidence="1" id="KW-0133">Cell shape</keyword>
<dbReference type="EMBL" id="JACSQL010000002">
    <property type="protein sequence ID" value="MBD7967895.1"/>
    <property type="molecule type" value="Genomic_DNA"/>
</dbReference>